<evidence type="ECO:0000313" key="3">
    <source>
        <dbReference type="EMBL" id="CAB4035945.1"/>
    </source>
</evidence>
<evidence type="ECO:0000256" key="2">
    <source>
        <dbReference type="ARBA" id="ARBA00022840"/>
    </source>
</evidence>
<dbReference type="FunFam" id="3.40.50.300:FF:003475">
    <property type="entry name" value="Predicted protein"/>
    <property type="match status" value="1"/>
</dbReference>
<dbReference type="PROSITE" id="PS00211">
    <property type="entry name" value="ABC_TRANSPORTER_1"/>
    <property type="match status" value="1"/>
</dbReference>
<dbReference type="AlphaFoldDB" id="A0A7D9LNF4"/>
<dbReference type="InterPro" id="IPR003439">
    <property type="entry name" value="ABC_transporter-like_ATP-bd"/>
</dbReference>
<organism evidence="3 4">
    <name type="scientific">Paramuricea clavata</name>
    <name type="common">Red gorgonian</name>
    <name type="synonym">Violescent sea-whip</name>
    <dbReference type="NCBI Taxonomy" id="317549"/>
    <lineage>
        <taxon>Eukaryota</taxon>
        <taxon>Metazoa</taxon>
        <taxon>Cnidaria</taxon>
        <taxon>Anthozoa</taxon>
        <taxon>Octocorallia</taxon>
        <taxon>Malacalcyonacea</taxon>
        <taxon>Plexauridae</taxon>
        <taxon>Paramuricea</taxon>
    </lineage>
</organism>
<dbReference type="InterPro" id="IPR017871">
    <property type="entry name" value="ABC_transporter-like_CS"/>
</dbReference>
<dbReference type="Pfam" id="PF00005">
    <property type="entry name" value="ABC_tran"/>
    <property type="match status" value="1"/>
</dbReference>
<comment type="caution">
    <text evidence="3">The sequence shown here is derived from an EMBL/GenBank/DDBJ whole genome shotgun (WGS) entry which is preliminary data.</text>
</comment>
<name>A0A7D9LNF4_PARCT</name>
<dbReference type="InterPro" id="IPR027417">
    <property type="entry name" value="P-loop_NTPase"/>
</dbReference>
<accession>A0A7D9LNF4</accession>
<keyword evidence="1" id="KW-0547">Nucleotide-binding</keyword>
<dbReference type="Proteomes" id="UP001152795">
    <property type="component" value="Unassembled WGS sequence"/>
</dbReference>
<evidence type="ECO:0000313" key="4">
    <source>
        <dbReference type="Proteomes" id="UP001152795"/>
    </source>
</evidence>
<feature type="non-terminal residue" evidence="3">
    <location>
        <position position="1"/>
    </location>
</feature>
<gene>
    <name evidence="3" type="ORF">PACLA_8A048344</name>
</gene>
<dbReference type="InterPro" id="IPR050173">
    <property type="entry name" value="ABC_transporter_C-like"/>
</dbReference>
<dbReference type="OrthoDB" id="6500128at2759"/>
<dbReference type="PANTHER" id="PTHR24223:SF457">
    <property type="entry name" value="ABC-TYPE GLUTATHIONE-S-CONJUGATE TRANSPORTER"/>
    <property type="match status" value="1"/>
</dbReference>
<keyword evidence="4" id="KW-1185">Reference proteome</keyword>
<dbReference type="GO" id="GO:0016323">
    <property type="term" value="C:basolateral plasma membrane"/>
    <property type="evidence" value="ECO:0007669"/>
    <property type="project" value="TreeGrafter"/>
</dbReference>
<dbReference type="Gene3D" id="3.40.50.300">
    <property type="entry name" value="P-loop containing nucleotide triphosphate hydrolases"/>
    <property type="match status" value="1"/>
</dbReference>
<dbReference type="GO" id="GO:0008559">
    <property type="term" value="F:ABC-type xenobiotic transporter activity"/>
    <property type="evidence" value="ECO:0007669"/>
    <property type="project" value="TreeGrafter"/>
</dbReference>
<evidence type="ECO:0000256" key="1">
    <source>
        <dbReference type="ARBA" id="ARBA00022741"/>
    </source>
</evidence>
<proteinExistence type="predicted"/>
<dbReference type="EMBL" id="CACRXK020021528">
    <property type="protein sequence ID" value="CAB4035945.1"/>
    <property type="molecule type" value="Genomic_DNA"/>
</dbReference>
<dbReference type="PANTHER" id="PTHR24223">
    <property type="entry name" value="ATP-BINDING CASSETTE SUB-FAMILY C"/>
    <property type="match status" value="1"/>
</dbReference>
<keyword evidence="2" id="KW-0067">ATP-binding</keyword>
<protein>
    <submittedName>
        <fullName evidence="3">Multidrug resistance-associated 1-like, partial</fullName>
    </submittedName>
</protein>
<dbReference type="GO" id="GO:0034634">
    <property type="term" value="F:glutathione transmembrane transporter activity"/>
    <property type="evidence" value="ECO:0007669"/>
    <property type="project" value="TreeGrafter"/>
</dbReference>
<dbReference type="GO" id="GO:0016887">
    <property type="term" value="F:ATP hydrolysis activity"/>
    <property type="evidence" value="ECO:0007669"/>
    <property type="project" value="InterPro"/>
</dbReference>
<dbReference type="GO" id="GO:0005524">
    <property type="term" value="F:ATP binding"/>
    <property type="evidence" value="ECO:0007669"/>
    <property type="project" value="UniProtKB-KW"/>
</dbReference>
<sequence length="388" mass="43682">SLDRVALGLTQNLSEVSAKATINIKVLPALFSELHRLLRGPELQLTICTFSNHPCTRQAPGIKSFSLMSFHSWVACNIIESWVFPGKPLHHLQQDILLKCDYQDQTSPKACFTKFVIILSRIIRKVVRDNRKSLVNCRHFLQQKQAPLNVLLEVSCRFERACLRQSWTKHLRHFQLYLTKYRNNTDKTSNIVLGGGGGQTKAAKGRIVIDGIDISDIGLHGLRSKITIIPQDPILFSASLRFNLDPFEKHTDEEIWSALEVAHLKSFVSGLDNTLNYAVAEGGENLSVGQRQLVCLARALLRRTKILVLDEATAAVDLETDELIQQTIRKEFSDCTVLTIAHRLNTIMDHTRIMVLSEGQILEFDTPGNLLEVKGVFYNMAKDSNLVS</sequence>
<dbReference type="CDD" id="cd03244">
    <property type="entry name" value="ABCC_MRP_domain2"/>
    <property type="match status" value="1"/>
</dbReference>
<dbReference type="SUPFAM" id="SSF52540">
    <property type="entry name" value="P-loop containing nucleoside triphosphate hydrolases"/>
    <property type="match status" value="1"/>
</dbReference>
<dbReference type="PROSITE" id="PS50893">
    <property type="entry name" value="ABC_TRANSPORTER_2"/>
    <property type="match status" value="1"/>
</dbReference>
<reference evidence="3" key="1">
    <citation type="submission" date="2020-04" db="EMBL/GenBank/DDBJ databases">
        <authorList>
            <person name="Alioto T."/>
            <person name="Alioto T."/>
            <person name="Gomez Garrido J."/>
        </authorList>
    </citation>
    <scope>NUCLEOTIDE SEQUENCE</scope>
    <source>
        <strain evidence="3">A484AB</strain>
    </source>
</reference>